<organism evidence="3 4">
    <name type="scientific">Treponema parvum</name>
    <dbReference type="NCBI Taxonomy" id="138851"/>
    <lineage>
        <taxon>Bacteria</taxon>
        <taxon>Pseudomonadati</taxon>
        <taxon>Spirochaetota</taxon>
        <taxon>Spirochaetia</taxon>
        <taxon>Spirochaetales</taxon>
        <taxon>Treponemataceae</taxon>
        <taxon>Treponema</taxon>
    </lineage>
</organism>
<dbReference type="Proteomes" id="UP000671908">
    <property type="component" value="Chromosome"/>
</dbReference>
<dbReference type="Pfam" id="PF07992">
    <property type="entry name" value="Pyr_redox_2"/>
    <property type="match status" value="1"/>
</dbReference>
<gene>
    <name evidence="3" type="ORF">HRQ91_10470</name>
</gene>
<keyword evidence="4" id="KW-1185">Reference proteome</keyword>
<protein>
    <submittedName>
        <fullName evidence="3">FAD-dependent oxidoreductase</fullName>
    </submittedName>
</protein>
<reference evidence="3 4" key="1">
    <citation type="journal article" date="2021" name="Microbiol. Resour. Announc.">
        <title>Complete Genome Sequences of Three Human Oral Treponema parvum Isolates.</title>
        <authorList>
            <person name="Zeng H."/>
            <person name="Watt R.M."/>
        </authorList>
    </citation>
    <scope>NUCLEOTIDE SEQUENCE [LARGE SCALE GENOMIC DNA]</scope>
    <source>
        <strain evidence="3 4">ATCC 700770</strain>
    </source>
</reference>
<dbReference type="AlphaFoldDB" id="A0A975F5P2"/>
<dbReference type="EMBL" id="CP054142">
    <property type="protein sequence ID" value="QTQ14852.1"/>
    <property type="molecule type" value="Genomic_DNA"/>
</dbReference>
<dbReference type="KEGG" id="tpav:HRQ91_10470"/>
<dbReference type="PRINTS" id="PR00368">
    <property type="entry name" value="FADPNR"/>
</dbReference>
<dbReference type="PANTHER" id="PTHR42949:SF3">
    <property type="entry name" value="ANAEROBIC GLYCEROL-3-PHOSPHATE DEHYDROGENASE SUBUNIT B"/>
    <property type="match status" value="1"/>
</dbReference>
<evidence type="ECO:0000256" key="1">
    <source>
        <dbReference type="ARBA" id="ARBA00023002"/>
    </source>
</evidence>
<accession>A0A975F5P2</accession>
<dbReference type="GO" id="GO:0016491">
    <property type="term" value="F:oxidoreductase activity"/>
    <property type="evidence" value="ECO:0007669"/>
    <property type="project" value="UniProtKB-KW"/>
</dbReference>
<dbReference type="SUPFAM" id="SSF51905">
    <property type="entry name" value="FAD/NAD(P)-binding domain"/>
    <property type="match status" value="1"/>
</dbReference>
<dbReference type="InterPro" id="IPR023753">
    <property type="entry name" value="FAD/NAD-binding_dom"/>
</dbReference>
<dbReference type="RefSeq" id="WP_210119491.1">
    <property type="nucleotide sequence ID" value="NZ_CP054142.1"/>
</dbReference>
<dbReference type="InterPro" id="IPR051691">
    <property type="entry name" value="Metab_Enz_Cyan_OpOx_G3PDH"/>
</dbReference>
<dbReference type="PANTHER" id="PTHR42949">
    <property type="entry name" value="ANAEROBIC GLYCEROL-3-PHOSPHATE DEHYDROGENASE SUBUNIT B"/>
    <property type="match status" value="1"/>
</dbReference>
<evidence type="ECO:0000313" key="4">
    <source>
        <dbReference type="Proteomes" id="UP000671908"/>
    </source>
</evidence>
<evidence type="ECO:0000313" key="3">
    <source>
        <dbReference type="EMBL" id="QTQ14852.1"/>
    </source>
</evidence>
<name>A0A975F5P2_9SPIR</name>
<proteinExistence type="predicted"/>
<evidence type="ECO:0000259" key="2">
    <source>
        <dbReference type="Pfam" id="PF07992"/>
    </source>
</evidence>
<keyword evidence="1" id="KW-0560">Oxidoreductase</keyword>
<sequence>MNGSYELIVVGAGPAGLAAALEAWNNGLRKILIVERAKEAGGILMQCIHNGFGLHYFKEELTGPEYAGRFVNMVSETGIEIKLDTMVLEITCDKKVHTINTSDGYCIYDAKSIVLAMGCRERTRGAIATPGTRPAGIYTAGTAQRLLNIEGYMVGKRVLILGSGDIGLIMARRMTLEGAKVLACVEIMPYSGGLTRNIVQCLHDFDIPLYLSHSIVDIKGDKRVEKAVVMKLDENRKPVPGSEMEFDCDTILLSVGLIPENELTEKASISMDARTRGAVVFENRETSVPGIFACGNAVHVHDLVDFVTEEGQIAGRGSARFVMQGKNTPLATDKENIIEISNGFDVGYTVPQKIRSGNFSDKIGVYFRVRSVHKTPAFISVKSADKEIYRVKRTHLAPGEMERIDLTKKMLADVNGKISIGIETEQAVK</sequence>
<feature type="domain" description="FAD/NAD(P)-binding" evidence="2">
    <location>
        <begin position="6"/>
        <end position="298"/>
    </location>
</feature>
<dbReference type="InterPro" id="IPR036188">
    <property type="entry name" value="FAD/NAD-bd_sf"/>
</dbReference>
<dbReference type="Gene3D" id="3.50.50.60">
    <property type="entry name" value="FAD/NAD(P)-binding domain"/>
    <property type="match status" value="2"/>
</dbReference>
<dbReference type="PRINTS" id="PR00469">
    <property type="entry name" value="PNDRDTASEII"/>
</dbReference>